<sequence length="55" mass="6221">MICLLIFLLYIMCIHPGQQSTEGTTHIAVTSFLTVIQILFIEVMSSLRGLFSYIL</sequence>
<feature type="chain" id="PRO_5015152379" evidence="1">
    <location>
        <begin position="20"/>
        <end position="55"/>
    </location>
</feature>
<evidence type="ECO:0000256" key="1">
    <source>
        <dbReference type="SAM" id="SignalP"/>
    </source>
</evidence>
<keyword evidence="1" id="KW-0732">Signal</keyword>
<accession>A0A2P2MZS5</accession>
<dbReference type="AlphaFoldDB" id="A0A2P2MZS5"/>
<evidence type="ECO:0000313" key="2">
    <source>
        <dbReference type="EMBL" id="MBX35698.1"/>
    </source>
</evidence>
<organism evidence="2">
    <name type="scientific">Rhizophora mucronata</name>
    <name type="common">Asiatic mangrove</name>
    <dbReference type="NCBI Taxonomy" id="61149"/>
    <lineage>
        <taxon>Eukaryota</taxon>
        <taxon>Viridiplantae</taxon>
        <taxon>Streptophyta</taxon>
        <taxon>Embryophyta</taxon>
        <taxon>Tracheophyta</taxon>
        <taxon>Spermatophyta</taxon>
        <taxon>Magnoliopsida</taxon>
        <taxon>eudicotyledons</taxon>
        <taxon>Gunneridae</taxon>
        <taxon>Pentapetalae</taxon>
        <taxon>rosids</taxon>
        <taxon>fabids</taxon>
        <taxon>Malpighiales</taxon>
        <taxon>Rhizophoraceae</taxon>
        <taxon>Rhizophora</taxon>
    </lineage>
</organism>
<feature type="signal peptide" evidence="1">
    <location>
        <begin position="1"/>
        <end position="19"/>
    </location>
</feature>
<name>A0A2P2MZS5_RHIMU</name>
<reference evidence="2" key="1">
    <citation type="submission" date="2018-02" db="EMBL/GenBank/DDBJ databases">
        <title>Rhizophora mucronata_Transcriptome.</title>
        <authorList>
            <person name="Meera S.P."/>
            <person name="Sreeshan A."/>
            <person name="Augustine A."/>
        </authorList>
    </citation>
    <scope>NUCLEOTIDE SEQUENCE</scope>
    <source>
        <tissue evidence="2">Leaf</tissue>
    </source>
</reference>
<protein>
    <submittedName>
        <fullName evidence="2">Uncharacterized protein</fullName>
    </submittedName>
</protein>
<dbReference type="EMBL" id="GGEC01055214">
    <property type="protein sequence ID" value="MBX35698.1"/>
    <property type="molecule type" value="Transcribed_RNA"/>
</dbReference>
<proteinExistence type="predicted"/>